<keyword evidence="4" id="KW-1185">Reference proteome</keyword>
<dbReference type="InterPro" id="IPR029063">
    <property type="entry name" value="SAM-dependent_MTases_sf"/>
</dbReference>
<dbReference type="RefSeq" id="WP_123124488.1">
    <property type="nucleotide sequence ID" value="NZ_QKNW01000001.1"/>
</dbReference>
<evidence type="ECO:0000313" key="4">
    <source>
        <dbReference type="Proteomes" id="UP000270581"/>
    </source>
</evidence>
<reference evidence="3 4" key="1">
    <citation type="submission" date="2018-11" db="EMBL/GenBank/DDBJ databases">
        <title>Genome sequences of Natronomonas sp. CBA1133.</title>
        <authorList>
            <person name="Roh S.W."/>
            <person name="Cha I.-T."/>
        </authorList>
    </citation>
    <scope>NUCLEOTIDE SEQUENCE [LARGE SCALE GENOMIC DNA]</scope>
    <source>
        <strain evidence="3 4">CBA1133</strain>
    </source>
</reference>
<evidence type="ECO:0000256" key="1">
    <source>
        <dbReference type="SAM" id="MobiDB-lite"/>
    </source>
</evidence>
<name>A0AAJ4RAI4_9EURY</name>
<evidence type="ECO:0000313" key="3">
    <source>
        <dbReference type="EMBL" id="RNJ27237.1"/>
    </source>
</evidence>
<dbReference type="AlphaFoldDB" id="A0AAJ4RAI4"/>
<dbReference type="GO" id="GO:0032259">
    <property type="term" value="P:methylation"/>
    <property type="evidence" value="ECO:0007669"/>
    <property type="project" value="UniProtKB-KW"/>
</dbReference>
<sequence length="234" mass="24983">MEIPQTVRDALADVPVDGATALEAGAGVGNGTAGLVDAGAAPVYAVTDHPDHAAGVRERVPEAEVVESDLQSIPLDDDSVDVILAHGLFNVLTNEEAAAIAAEFTRVAAPGAWLLVDDYDPMPEHAPIRRLFGVENAIAELVDGRPAYVFHPEAGLRQLFAGHGWDHERTKSLLEPVPWPEELFEAHLDAARRSAEPLDDALAEPLLAEAESLLEDAPSPTSRMYSLGLRHSTQ</sequence>
<feature type="domain" description="Methyltransferase type 11" evidence="2">
    <location>
        <begin position="22"/>
        <end position="115"/>
    </location>
</feature>
<dbReference type="EMBL" id="RJJC01000001">
    <property type="protein sequence ID" value="RNJ27237.1"/>
    <property type="molecule type" value="Genomic_DNA"/>
</dbReference>
<dbReference type="InterPro" id="IPR013216">
    <property type="entry name" value="Methyltransf_11"/>
</dbReference>
<comment type="caution">
    <text evidence="3">The sequence shown here is derived from an EMBL/GenBank/DDBJ whole genome shotgun (WGS) entry which is preliminary data.</text>
</comment>
<accession>A0AAJ4RAI4</accession>
<feature type="region of interest" description="Disordered" evidence="1">
    <location>
        <begin position="212"/>
        <end position="234"/>
    </location>
</feature>
<dbReference type="Pfam" id="PF08241">
    <property type="entry name" value="Methyltransf_11"/>
    <property type="match status" value="1"/>
</dbReference>
<evidence type="ECO:0000259" key="2">
    <source>
        <dbReference type="Pfam" id="PF08241"/>
    </source>
</evidence>
<dbReference type="GO" id="GO:0008757">
    <property type="term" value="F:S-adenosylmethionine-dependent methyltransferase activity"/>
    <property type="evidence" value="ECO:0007669"/>
    <property type="project" value="InterPro"/>
</dbReference>
<keyword evidence="3" id="KW-0808">Transferase</keyword>
<proteinExistence type="predicted"/>
<dbReference type="Gene3D" id="3.40.50.150">
    <property type="entry name" value="Vaccinia Virus protein VP39"/>
    <property type="match status" value="1"/>
</dbReference>
<protein>
    <submittedName>
        <fullName evidence="3">Class I SAM-dependent methyltransferase</fullName>
    </submittedName>
</protein>
<dbReference type="SUPFAM" id="SSF53335">
    <property type="entry name" value="S-adenosyl-L-methionine-dependent methyltransferases"/>
    <property type="match status" value="1"/>
</dbReference>
<organism evidence="3 4">
    <name type="scientific">Halosegnis longus</name>
    <dbReference type="NCBI Taxonomy" id="2216012"/>
    <lineage>
        <taxon>Archaea</taxon>
        <taxon>Methanobacteriati</taxon>
        <taxon>Methanobacteriota</taxon>
        <taxon>Stenosarchaea group</taxon>
        <taxon>Halobacteria</taxon>
        <taxon>Halobacteriales</taxon>
        <taxon>Natronomonadaceae</taxon>
        <taxon>Halosegnis</taxon>
    </lineage>
</organism>
<gene>
    <name evidence="3" type="ORF">Nmn1133_11485</name>
</gene>
<keyword evidence="3" id="KW-0489">Methyltransferase</keyword>
<dbReference type="Proteomes" id="UP000270581">
    <property type="component" value="Unassembled WGS sequence"/>
</dbReference>